<dbReference type="AlphaFoldDB" id="A0AA38MAB3"/>
<dbReference type="InterPro" id="IPR043504">
    <property type="entry name" value="Peptidase_S1_PA_chymotrypsin"/>
</dbReference>
<dbReference type="EMBL" id="JALNTZ010000006">
    <property type="protein sequence ID" value="KAJ3649430.1"/>
    <property type="molecule type" value="Genomic_DNA"/>
</dbReference>
<dbReference type="PROSITE" id="PS00134">
    <property type="entry name" value="TRYPSIN_HIS"/>
    <property type="match status" value="1"/>
</dbReference>
<name>A0AA38MAB3_9CUCU</name>
<evidence type="ECO:0000256" key="1">
    <source>
        <dbReference type="ARBA" id="ARBA00023157"/>
    </source>
</evidence>
<dbReference type="PANTHER" id="PTHR24252">
    <property type="entry name" value="ACROSIN-RELATED"/>
    <property type="match status" value="1"/>
</dbReference>
<dbReference type="CDD" id="cd00190">
    <property type="entry name" value="Tryp_SPc"/>
    <property type="match status" value="1"/>
</dbReference>
<proteinExistence type="predicted"/>
<evidence type="ECO:0000256" key="3">
    <source>
        <dbReference type="SAM" id="SignalP"/>
    </source>
</evidence>
<dbReference type="SUPFAM" id="SSF50494">
    <property type="entry name" value="Trypsin-like serine proteases"/>
    <property type="match status" value="1"/>
</dbReference>
<dbReference type="GO" id="GO:0004252">
    <property type="term" value="F:serine-type endopeptidase activity"/>
    <property type="evidence" value="ECO:0007669"/>
    <property type="project" value="InterPro"/>
</dbReference>
<gene>
    <name evidence="5" type="ORF">Zmor_021173</name>
</gene>
<dbReference type="InterPro" id="IPR001314">
    <property type="entry name" value="Peptidase_S1A"/>
</dbReference>
<protein>
    <recommendedName>
        <fullName evidence="4">Peptidase S1 domain-containing protein</fullName>
    </recommendedName>
</protein>
<dbReference type="Pfam" id="PF00089">
    <property type="entry name" value="Trypsin"/>
    <property type="match status" value="1"/>
</dbReference>
<organism evidence="5 6">
    <name type="scientific">Zophobas morio</name>
    <dbReference type="NCBI Taxonomy" id="2755281"/>
    <lineage>
        <taxon>Eukaryota</taxon>
        <taxon>Metazoa</taxon>
        <taxon>Ecdysozoa</taxon>
        <taxon>Arthropoda</taxon>
        <taxon>Hexapoda</taxon>
        <taxon>Insecta</taxon>
        <taxon>Pterygota</taxon>
        <taxon>Neoptera</taxon>
        <taxon>Endopterygota</taxon>
        <taxon>Coleoptera</taxon>
        <taxon>Polyphaga</taxon>
        <taxon>Cucujiformia</taxon>
        <taxon>Tenebrionidae</taxon>
        <taxon>Zophobas</taxon>
    </lineage>
</organism>
<keyword evidence="1" id="KW-1015">Disulfide bond</keyword>
<feature type="domain" description="Peptidase S1" evidence="4">
    <location>
        <begin position="36"/>
        <end position="266"/>
    </location>
</feature>
<keyword evidence="3" id="KW-0732">Signal</keyword>
<evidence type="ECO:0000256" key="2">
    <source>
        <dbReference type="ARBA" id="ARBA00023180"/>
    </source>
</evidence>
<evidence type="ECO:0000259" key="4">
    <source>
        <dbReference type="PROSITE" id="PS50240"/>
    </source>
</evidence>
<keyword evidence="6" id="KW-1185">Reference proteome</keyword>
<dbReference type="PANTHER" id="PTHR24252:SF27">
    <property type="entry name" value="TRANSMEMBRANE PROTEASE SERINE 3-LIKE"/>
    <property type="match status" value="1"/>
</dbReference>
<keyword evidence="2" id="KW-0325">Glycoprotein</keyword>
<dbReference type="GO" id="GO:0006508">
    <property type="term" value="P:proteolysis"/>
    <property type="evidence" value="ECO:0007669"/>
    <property type="project" value="InterPro"/>
</dbReference>
<dbReference type="InterPro" id="IPR001254">
    <property type="entry name" value="Trypsin_dom"/>
</dbReference>
<dbReference type="SMART" id="SM00020">
    <property type="entry name" value="Tryp_SPc"/>
    <property type="match status" value="1"/>
</dbReference>
<dbReference type="Gene3D" id="2.40.10.10">
    <property type="entry name" value="Trypsin-like serine proteases"/>
    <property type="match status" value="2"/>
</dbReference>
<feature type="chain" id="PRO_5041219422" description="Peptidase S1 domain-containing protein" evidence="3">
    <location>
        <begin position="20"/>
        <end position="304"/>
    </location>
</feature>
<feature type="signal peptide" evidence="3">
    <location>
        <begin position="1"/>
        <end position="19"/>
    </location>
</feature>
<evidence type="ECO:0000313" key="6">
    <source>
        <dbReference type="Proteomes" id="UP001168821"/>
    </source>
</evidence>
<accession>A0AA38MAB3</accession>
<dbReference type="PRINTS" id="PR00722">
    <property type="entry name" value="CHYMOTRYPSIN"/>
</dbReference>
<dbReference type="FunFam" id="2.40.10.10:FF:000068">
    <property type="entry name" value="transmembrane protease serine 2"/>
    <property type="match status" value="1"/>
</dbReference>
<evidence type="ECO:0000313" key="5">
    <source>
        <dbReference type="EMBL" id="KAJ3649430.1"/>
    </source>
</evidence>
<reference evidence="5" key="1">
    <citation type="journal article" date="2023" name="G3 (Bethesda)">
        <title>Whole genome assemblies of Zophobas morio and Tenebrio molitor.</title>
        <authorList>
            <person name="Kaur S."/>
            <person name="Stinson S.A."/>
            <person name="diCenzo G.C."/>
        </authorList>
    </citation>
    <scope>NUCLEOTIDE SEQUENCE</scope>
    <source>
        <strain evidence="5">QUZm001</strain>
    </source>
</reference>
<dbReference type="Proteomes" id="UP001168821">
    <property type="component" value="Unassembled WGS sequence"/>
</dbReference>
<dbReference type="PROSITE" id="PS50240">
    <property type="entry name" value="TRYPSIN_DOM"/>
    <property type="match status" value="1"/>
</dbReference>
<comment type="caution">
    <text evidence="5">The sequence shown here is derived from an EMBL/GenBank/DDBJ whole genome shotgun (WGS) entry which is preliminary data.</text>
</comment>
<dbReference type="InterPro" id="IPR009003">
    <property type="entry name" value="Peptidase_S1_PA"/>
</dbReference>
<dbReference type="InterPro" id="IPR018114">
    <property type="entry name" value="TRYPSIN_HIS"/>
</dbReference>
<sequence length="304" mass="33587">MIPVVISLCFCILLSHVFPLEEEVKPGILQVTYGRIINGENATLGQFPWQVGVDLGFNDTIWFCGGSIISEYWILTAAHCLDRAELAYVYVGTVDLVMVPEVILSSEFILHEEYNANTLANDIGLIKLRVNLSFNTIIAPIALASEPLEGGEEVVVSGFGVTADGEDGVNPFLNYITVTTITNSECMEIYGNAILDNMVCTSAGADPVKGACIERFGFYGSLETPLGVKLSFQLSVLMVRLVVVEETCINMSKITQINLWIKPFPELILQERTVFCRACPKPNTTFSTQLRKNEVCFFYVQKIT</sequence>